<dbReference type="OrthoDB" id="7464126at2759"/>
<dbReference type="EMBL" id="WJXW01000008">
    <property type="protein sequence ID" value="KAF9734098.1"/>
    <property type="molecule type" value="Genomic_DNA"/>
</dbReference>
<evidence type="ECO:0000313" key="1">
    <source>
        <dbReference type="EMBL" id="KAF9734098.1"/>
    </source>
</evidence>
<proteinExistence type="predicted"/>
<reference evidence="1" key="1">
    <citation type="journal article" date="2020" name="Mol. Plant Microbe Interact.">
        <title>Genome Sequence of the Biocontrol Agent Coniothyrium minitans strain Conio (IMI 134523).</title>
        <authorList>
            <person name="Patel D."/>
            <person name="Shittu T.A."/>
            <person name="Baroncelli R."/>
            <person name="Muthumeenakshi S."/>
            <person name="Osborne T.H."/>
            <person name="Janganan T.K."/>
            <person name="Sreenivasaprasad S."/>
        </authorList>
    </citation>
    <scope>NUCLEOTIDE SEQUENCE</scope>
    <source>
        <strain evidence="1">Conio</strain>
    </source>
</reference>
<dbReference type="AlphaFoldDB" id="A0A9P6GFG3"/>
<protein>
    <submittedName>
        <fullName evidence="1">NACHT domain-containing protein</fullName>
    </submittedName>
</protein>
<sequence length="182" mass="20509">MEERRDATFAFIHVSVKEFLLSAQGLISISERIAIREHATAAVTALLADRRIFRADFDESLRLLQLVRGVHGLHVYATEFWIEYLLSDAALSNGPDVSSDLFALASRLAQEFSAGRIDPLPKELTVQPPDIDERLQLFQQYQILYEQMKASLNSRSRICLEVELFKQQGGSSITKIALSTRA</sequence>
<organism evidence="1 2">
    <name type="scientific">Paraphaeosphaeria minitans</name>
    <dbReference type="NCBI Taxonomy" id="565426"/>
    <lineage>
        <taxon>Eukaryota</taxon>
        <taxon>Fungi</taxon>
        <taxon>Dikarya</taxon>
        <taxon>Ascomycota</taxon>
        <taxon>Pezizomycotina</taxon>
        <taxon>Dothideomycetes</taxon>
        <taxon>Pleosporomycetidae</taxon>
        <taxon>Pleosporales</taxon>
        <taxon>Massarineae</taxon>
        <taxon>Didymosphaeriaceae</taxon>
        <taxon>Paraphaeosphaeria</taxon>
    </lineage>
</organism>
<name>A0A9P6GFG3_9PLEO</name>
<evidence type="ECO:0000313" key="2">
    <source>
        <dbReference type="Proteomes" id="UP000756921"/>
    </source>
</evidence>
<dbReference type="Proteomes" id="UP000756921">
    <property type="component" value="Unassembled WGS sequence"/>
</dbReference>
<keyword evidence="2" id="KW-1185">Reference proteome</keyword>
<gene>
    <name evidence="1" type="ORF">PMIN01_08441</name>
</gene>
<comment type="caution">
    <text evidence="1">The sequence shown here is derived from an EMBL/GenBank/DDBJ whole genome shotgun (WGS) entry which is preliminary data.</text>
</comment>
<accession>A0A9P6GFG3</accession>